<dbReference type="OrthoDB" id="7537227at2759"/>
<dbReference type="PANTHER" id="PTHR44329">
    <property type="entry name" value="SERINE/THREONINE-PROTEIN KINASE TNNI3K-RELATED"/>
    <property type="match status" value="1"/>
</dbReference>
<accession>A0A9D4UP39</accession>
<dbReference type="PROSITE" id="PS00108">
    <property type="entry name" value="PROTEIN_KINASE_ST"/>
    <property type="match status" value="1"/>
</dbReference>
<dbReference type="Gene3D" id="3.30.200.20">
    <property type="entry name" value="Phosphorylase Kinase, domain 1"/>
    <property type="match status" value="1"/>
</dbReference>
<evidence type="ECO:0000256" key="9">
    <source>
        <dbReference type="ARBA" id="ARBA00048679"/>
    </source>
</evidence>
<dbReference type="CDD" id="cd13999">
    <property type="entry name" value="STKc_MAP3K-like"/>
    <property type="match status" value="1"/>
</dbReference>
<feature type="region of interest" description="Disordered" evidence="11">
    <location>
        <begin position="1"/>
        <end position="38"/>
    </location>
</feature>
<comment type="caution">
    <text evidence="13">The sequence shown here is derived from an EMBL/GenBank/DDBJ whole genome shotgun (WGS) entry which is preliminary data.</text>
</comment>
<evidence type="ECO:0000256" key="5">
    <source>
        <dbReference type="ARBA" id="ARBA00022741"/>
    </source>
</evidence>
<dbReference type="InterPro" id="IPR008271">
    <property type="entry name" value="Ser/Thr_kinase_AS"/>
</dbReference>
<evidence type="ECO:0000313" key="13">
    <source>
        <dbReference type="EMBL" id="KAI5071494.1"/>
    </source>
</evidence>
<dbReference type="InterPro" id="IPR000719">
    <property type="entry name" value="Prot_kinase_dom"/>
</dbReference>
<dbReference type="InterPro" id="IPR011009">
    <property type="entry name" value="Kinase-like_dom_sf"/>
</dbReference>
<feature type="domain" description="Protein kinase" evidence="12">
    <location>
        <begin position="765"/>
        <end position="1035"/>
    </location>
</feature>
<keyword evidence="5 10" id="KW-0547">Nucleotide-binding</keyword>
<dbReference type="FunFam" id="1.10.510.10:FF:000193">
    <property type="entry name" value="Serine/threonine-protein kinase CTR1"/>
    <property type="match status" value="1"/>
</dbReference>
<dbReference type="PRINTS" id="PR00109">
    <property type="entry name" value="TYRKINASE"/>
</dbReference>
<evidence type="ECO:0000313" key="14">
    <source>
        <dbReference type="Proteomes" id="UP000886520"/>
    </source>
</evidence>
<gene>
    <name evidence="13" type="ORF">GOP47_0013745</name>
</gene>
<keyword evidence="6" id="KW-0418">Kinase</keyword>
<keyword evidence="7 10" id="KW-0067">ATP-binding</keyword>
<keyword evidence="3" id="KW-0723">Serine/threonine-protein kinase</keyword>
<comment type="similarity">
    <text evidence="1">Belongs to the protein kinase superfamily. TKL Ser/Thr protein kinase family. RAF subfamily.</text>
</comment>
<feature type="region of interest" description="Disordered" evidence="11">
    <location>
        <begin position="561"/>
        <end position="589"/>
    </location>
</feature>
<dbReference type="InterPro" id="IPR017441">
    <property type="entry name" value="Protein_kinase_ATP_BS"/>
</dbReference>
<reference evidence="13" key="1">
    <citation type="submission" date="2021-01" db="EMBL/GenBank/DDBJ databases">
        <title>Adiantum capillus-veneris genome.</title>
        <authorList>
            <person name="Fang Y."/>
            <person name="Liao Q."/>
        </authorList>
    </citation>
    <scope>NUCLEOTIDE SEQUENCE</scope>
    <source>
        <strain evidence="13">H3</strain>
        <tissue evidence="13">Leaf</tissue>
    </source>
</reference>
<dbReference type="SUPFAM" id="SSF56112">
    <property type="entry name" value="Protein kinase-like (PK-like)"/>
    <property type="match status" value="1"/>
</dbReference>
<evidence type="ECO:0000256" key="1">
    <source>
        <dbReference type="ARBA" id="ARBA00010507"/>
    </source>
</evidence>
<sequence>MKNILRRLHLSGGSHDDHSLSKTRHRHSFSDASSSPPYLESRALSSLSGWLSVAKHSLHQSGSPKHKKDDGSNSKYPPGEQAEREALQLAGDQALFLQDEELQVQVALALSARDDPEATAIETAKDFTRGFDSSPSNSKAEVLAYRYWKYNALNYDDKVVNGFYDVYGVASDLSLEVMPALVDLQETPVSDSITWEVILVNRAIDTDLVDLEQKVISAVVDSKAAGERKSVLARKIAQVVAGQMGGPVIDEGLLHRRWRTSSKVLKVSLGNVVLPLGRLQIGLGRHRALLFKVLADAVGIPCQLVKGKGYMGTDEGAVNIIKVDGREFIMDLMGAPGTLLPSDLAGIPTSSSDLITDQEDPIPAVMVTSGSEMQKATSTKDFASDLITDKVPHGLSDTKPVQRAQGEAACPEFTEVYALPVRPSTVRTLSHWRSPSWTEGISSPAARDMKVNDVSQYMMDAAKENPKLAQKLHDVLVESGVQAPLDLFSDISPKQLQAQINQERMVSVERQAGKAMKGATIRRKEKSSIGPGRPPAPLPCQGSTSSADGLKERLNRLNSVEGLGERPPLDPSLLNLSPGSSPNSLASSGSAIVQSAGPLLPLSAGVGLQENMPPEIIKHVPVAAAAAATAAVVASSMVAAAAKLEIVSEPTLEVPVAAAATATAAVVVATSAVIGRRLEFPLLEPLKENESVKGGLEDSNQRLREAELYTKDTGQVSKEGEGSGGAKKHAAEEDRGLDKSTGSLSAKSDKVLEDVAEWEIPWEELVVGERIGLGSYGEVYHGVWHGTEVAVKKFLDQDISGDALKEFRREVQLMKRMRHPNVVLFMGAVMRAPNLSIVTEILPRGSLYRLIHRSNNQLDERRRMRMALDVARGMNYLHNSTPVIVHRDLKSSNLLVDKNWVVKVCDFGLSRKKHSTFLSSKSTAGTPEWMAPEVLRNEPSNEKCDVYSFGVILWELATLQQPWAGMNPMQVVGAVGFQQRTLDIPDNMDPAIVRIIQQCWQSDPAARPSFADIMAALKPLQKPITQVSSFHYPYFDNFSVVSGEATENSLFTNGLMKVCSSYLSLVAMTCCTSELIELPGLSYNFWFSEEKLPYGCCTLSQRV</sequence>
<dbReference type="EMBL" id="JABFUD020000013">
    <property type="protein sequence ID" value="KAI5071494.1"/>
    <property type="molecule type" value="Genomic_DNA"/>
</dbReference>
<feature type="compositionally biased region" description="Low complexity" evidence="11">
    <location>
        <begin position="571"/>
        <end position="589"/>
    </location>
</feature>
<dbReference type="Pfam" id="PF14381">
    <property type="entry name" value="EDR1_CTR1_ARMC3_pept"/>
    <property type="match status" value="1"/>
</dbReference>
<feature type="region of interest" description="Disordered" evidence="11">
    <location>
        <begin position="708"/>
        <end position="743"/>
    </location>
</feature>
<evidence type="ECO:0000256" key="11">
    <source>
        <dbReference type="SAM" id="MobiDB-lite"/>
    </source>
</evidence>
<protein>
    <recommendedName>
        <fullName evidence="2">non-specific serine/threonine protein kinase</fullName>
        <ecNumber evidence="2">2.7.11.1</ecNumber>
    </recommendedName>
</protein>
<evidence type="ECO:0000256" key="6">
    <source>
        <dbReference type="ARBA" id="ARBA00022777"/>
    </source>
</evidence>
<dbReference type="PROSITE" id="PS00107">
    <property type="entry name" value="PROTEIN_KINASE_ATP"/>
    <property type="match status" value="1"/>
</dbReference>
<dbReference type="InterPro" id="IPR051681">
    <property type="entry name" value="Ser/Thr_Kinases-Pseudokinases"/>
</dbReference>
<dbReference type="FunFam" id="3.30.200.20:FF:000060">
    <property type="entry name" value="Serine/threonine-protein kinase isoform 1"/>
    <property type="match status" value="1"/>
</dbReference>
<proteinExistence type="inferred from homology"/>
<dbReference type="AlphaFoldDB" id="A0A9D4UP39"/>
<dbReference type="EC" id="2.7.11.1" evidence="2"/>
<organism evidence="13 14">
    <name type="scientific">Adiantum capillus-veneris</name>
    <name type="common">Maidenhair fern</name>
    <dbReference type="NCBI Taxonomy" id="13818"/>
    <lineage>
        <taxon>Eukaryota</taxon>
        <taxon>Viridiplantae</taxon>
        <taxon>Streptophyta</taxon>
        <taxon>Embryophyta</taxon>
        <taxon>Tracheophyta</taxon>
        <taxon>Polypodiopsida</taxon>
        <taxon>Polypodiidae</taxon>
        <taxon>Polypodiales</taxon>
        <taxon>Pteridineae</taxon>
        <taxon>Pteridaceae</taxon>
        <taxon>Vittarioideae</taxon>
        <taxon>Adiantum</taxon>
    </lineage>
</organism>
<evidence type="ECO:0000256" key="3">
    <source>
        <dbReference type="ARBA" id="ARBA00022527"/>
    </source>
</evidence>
<dbReference type="PANTHER" id="PTHR44329:SF146">
    <property type="entry name" value="SERINE_THREONINE-PROTEIN KINASE SIS8-RELATED"/>
    <property type="match status" value="1"/>
</dbReference>
<feature type="binding site" evidence="10">
    <location>
        <position position="793"/>
    </location>
    <ligand>
        <name>ATP</name>
        <dbReference type="ChEBI" id="CHEBI:30616"/>
    </ligand>
</feature>
<dbReference type="SMART" id="SM00220">
    <property type="entry name" value="S_TKc"/>
    <property type="match status" value="1"/>
</dbReference>
<dbReference type="PROSITE" id="PS50011">
    <property type="entry name" value="PROTEIN_KINASE_DOM"/>
    <property type="match status" value="1"/>
</dbReference>
<feature type="region of interest" description="Disordered" evidence="11">
    <location>
        <begin position="58"/>
        <end position="82"/>
    </location>
</feature>
<feature type="compositionally biased region" description="Basic and acidic residues" evidence="11">
    <location>
        <begin position="729"/>
        <end position="738"/>
    </location>
</feature>
<dbReference type="GO" id="GO:0006950">
    <property type="term" value="P:response to stress"/>
    <property type="evidence" value="ECO:0007669"/>
    <property type="project" value="UniProtKB-ARBA"/>
</dbReference>
<comment type="catalytic activity">
    <reaction evidence="8">
        <text>L-threonyl-[protein] + ATP = O-phospho-L-threonyl-[protein] + ADP + H(+)</text>
        <dbReference type="Rhea" id="RHEA:46608"/>
        <dbReference type="Rhea" id="RHEA-COMP:11060"/>
        <dbReference type="Rhea" id="RHEA-COMP:11605"/>
        <dbReference type="ChEBI" id="CHEBI:15378"/>
        <dbReference type="ChEBI" id="CHEBI:30013"/>
        <dbReference type="ChEBI" id="CHEBI:30616"/>
        <dbReference type="ChEBI" id="CHEBI:61977"/>
        <dbReference type="ChEBI" id="CHEBI:456216"/>
        <dbReference type="EC" id="2.7.11.1"/>
    </reaction>
</comment>
<dbReference type="InterPro" id="IPR055164">
    <property type="entry name" value="EDR1/CTR1/ARMC3-like_pept-like"/>
</dbReference>
<dbReference type="Proteomes" id="UP000886520">
    <property type="component" value="Chromosome 13"/>
</dbReference>
<keyword evidence="14" id="KW-1185">Reference proteome</keyword>
<evidence type="ECO:0000256" key="4">
    <source>
        <dbReference type="ARBA" id="ARBA00022679"/>
    </source>
</evidence>
<evidence type="ECO:0000256" key="10">
    <source>
        <dbReference type="PROSITE-ProRule" id="PRU10141"/>
    </source>
</evidence>
<comment type="catalytic activity">
    <reaction evidence="9">
        <text>L-seryl-[protein] + ATP = O-phospho-L-seryl-[protein] + ADP + H(+)</text>
        <dbReference type="Rhea" id="RHEA:17989"/>
        <dbReference type="Rhea" id="RHEA-COMP:9863"/>
        <dbReference type="Rhea" id="RHEA-COMP:11604"/>
        <dbReference type="ChEBI" id="CHEBI:15378"/>
        <dbReference type="ChEBI" id="CHEBI:29999"/>
        <dbReference type="ChEBI" id="CHEBI:30616"/>
        <dbReference type="ChEBI" id="CHEBI:83421"/>
        <dbReference type="ChEBI" id="CHEBI:456216"/>
        <dbReference type="EC" id="2.7.11.1"/>
    </reaction>
</comment>
<evidence type="ECO:0000256" key="2">
    <source>
        <dbReference type="ARBA" id="ARBA00012513"/>
    </source>
</evidence>
<dbReference type="Pfam" id="PF07714">
    <property type="entry name" value="PK_Tyr_Ser-Thr"/>
    <property type="match status" value="1"/>
</dbReference>
<dbReference type="GO" id="GO:0005524">
    <property type="term" value="F:ATP binding"/>
    <property type="evidence" value="ECO:0007669"/>
    <property type="project" value="UniProtKB-UniRule"/>
</dbReference>
<keyword evidence="4" id="KW-0808">Transferase</keyword>
<evidence type="ECO:0000259" key="12">
    <source>
        <dbReference type="PROSITE" id="PS50011"/>
    </source>
</evidence>
<feature type="region of interest" description="Disordered" evidence="11">
    <location>
        <begin position="510"/>
        <end position="548"/>
    </location>
</feature>
<dbReference type="GO" id="GO:0010182">
    <property type="term" value="P:sugar mediated signaling pathway"/>
    <property type="evidence" value="ECO:0007669"/>
    <property type="project" value="UniProtKB-ARBA"/>
</dbReference>
<evidence type="ECO:0000256" key="8">
    <source>
        <dbReference type="ARBA" id="ARBA00047899"/>
    </source>
</evidence>
<evidence type="ECO:0000256" key="7">
    <source>
        <dbReference type="ARBA" id="ARBA00022840"/>
    </source>
</evidence>
<dbReference type="Gene3D" id="1.10.510.10">
    <property type="entry name" value="Transferase(Phosphotransferase) domain 1"/>
    <property type="match status" value="1"/>
</dbReference>
<dbReference type="InterPro" id="IPR001245">
    <property type="entry name" value="Ser-Thr/Tyr_kinase_cat_dom"/>
</dbReference>
<dbReference type="GO" id="GO:0004674">
    <property type="term" value="F:protein serine/threonine kinase activity"/>
    <property type="evidence" value="ECO:0007669"/>
    <property type="project" value="UniProtKB-KW"/>
</dbReference>
<name>A0A9D4UP39_ADICA</name>